<reference evidence="1" key="2">
    <citation type="submission" date="2021-08" db="EMBL/GenBank/DDBJ databases">
        <authorList>
            <person name="Tani A."/>
            <person name="Ola A."/>
            <person name="Ogura Y."/>
            <person name="Katsura K."/>
            <person name="Hayashi T."/>
        </authorList>
    </citation>
    <scope>NUCLEOTIDE SEQUENCE</scope>
    <source>
        <strain evidence="1">DSM 23674</strain>
    </source>
</reference>
<dbReference type="Proteomes" id="UP001055101">
    <property type="component" value="Unassembled WGS sequence"/>
</dbReference>
<evidence type="ECO:0008006" key="3">
    <source>
        <dbReference type="Google" id="ProtNLM"/>
    </source>
</evidence>
<accession>A0ABQ4TT32</accession>
<reference evidence="1" key="1">
    <citation type="journal article" date="2021" name="Front. Microbiol.">
        <title>Comprehensive Comparative Genomics and Phenotyping of Methylobacterium Species.</title>
        <authorList>
            <person name="Alessa O."/>
            <person name="Ogura Y."/>
            <person name="Fujitani Y."/>
            <person name="Takami H."/>
            <person name="Hayashi T."/>
            <person name="Sahin N."/>
            <person name="Tani A."/>
        </authorList>
    </citation>
    <scope>NUCLEOTIDE SEQUENCE</scope>
    <source>
        <strain evidence="1">DSM 23674</strain>
    </source>
</reference>
<dbReference type="SUPFAM" id="SSF141371">
    <property type="entry name" value="PilZ domain-like"/>
    <property type="match status" value="1"/>
</dbReference>
<gene>
    <name evidence="1" type="ORF">EKPJFOCH_3821</name>
</gene>
<dbReference type="EMBL" id="BPRA01000021">
    <property type="protein sequence ID" value="GJE57307.1"/>
    <property type="molecule type" value="Genomic_DNA"/>
</dbReference>
<keyword evidence="2" id="KW-1185">Reference proteome</keyword>
<name>A0ABQ4TT32_9HYPH</name>
<protein>
    <recommendedName>
        <fullName evidence="3">PilZ domain-containing protein</fullName>
    </recommendedName>
</protein>
<organism evidence="1 2">
    <name type="scientific">Methylobacterium thuringiense</name>
    <dbReference type="NCBI Taxonomy" id="1003091"/>
    <lineage>
        <taxon>Bacteria</taxon>
        <taxon>Pseudomonadati</taxon>
        <taxon>Pseudomonadota</taxon>
        <taxon>Alphaproteobacteria</taxon>
        <taxon>Hyphomicrobiales</taxon>
        <taxon>Methylobacteriaceae</taxon>
        <taxon>Methylobacterium</taxon>
    </lineage>
</organism>
<evidence type="ECO:0000313" key="2">
    <source>
        <dbReference type="Proteomes" id="UP001055101"/>
    </source>
</evidence>
<proteinExistence type="predicted"/>
<comment type="caution">
    <text evidence="1">The sequence shown here is derived from an EMBL/GenBank/DDBJ whole genome shotgun (WGS) entry which is preliminary data.</text>
</comment>
<sequence>MHLLKIAMLDTRVKPRRPVNRAGTISVNSVTTLDCVVRDYSASGVRLEMVSTAAVPAEFVLTLDGVTAPRLCRLIWRSQQAIGASFIEGASA</sequence>
<evidence type="ECO:0000313" key="1">
    <source>
        <dbReference type="EMBL" id="GJE57307.1"/>
    </source>
</evidence>